<dbReference type="InterPro" id="IPR000305">
    <property type="entry name" value="GIY-YIG_endonuc"/>
</dbReference>
<protein>
    <submittedName>
        <fullName evidence="11">BQ2448_6838 protein</fullName>
    </submittedName>
</protein>
<comment type="function">
    <text evidence="8">Catalytic subunit of the SLX1-SLX4 structure-specific endonuclease that resolves DNA secondary structures generated during DNA repair and recombination. Has endonuclease activity towards branched DNA substrates, introducing single-strand cuts in duplex DNA close to junctions with ss-DNA.</text>
</comment>
<dbReference type="InterPro" id="IPR013083">
    <property type="entry name" value="Znf_RING/FYVE/PHD"/>
</dbReference>
<feature type="domain" description="GIY-YIG" evidence="10">
    <location>
        <begin position="34"/>
        <end position="120"/>
    </location>
</feature>
<dbReference type="PANTHER" id="PTHR20208:SF10">
    <property type="entry name" value="STRUCTURE-SPECIFIC ENDONUCLEASE SUBUNIT SLX1"/>
    <property type="match status" value="1"/>
</dbReference>
<dbReference type="FunFam" id="3.40.1440.10:FF:000006">
    <property type="entry name" value="Structure-specific endonuclease subunit SLX1"/>
    <property type="match status" value="1"/>
</dbReference>
<dbReference type="InterPro" id="IPR035901">
    <property type="entry name" value="GIY-YIG_endonuc_sf"/>
</dbReference>
<dbReference type="GO" id="GO:0017108">
    <property type="term" value="F:5'-flap endonuclease activity"/>
    <property type="evidence" value="ECO:0007669"/>
    <property type="project" value="InterPro"/>
</dbReference>
<keyword evidence="2 8" id="KW-0255">Endonuclease</keyword>
<evidence type="ECO:0000256" key="7">
    <source>
        <dbReference type="ARBA" id="ARBA00023242"/>
    </source>
</evidence>
<dbReference type="EMBL" id="FMSP01000020">
    <property type="protein sequence ID" value="SCV74406.1"/>
    <property type="molecule type" value="Genomic_DNA"/>
</dbReference>
<name>A0A238FTJ1_9BASI</name>
<keyword evidence="5 8" id="KW-0233">DNA recombination</keyword>
<evidence type="ECO:0000313" key="11">
    <source>
        <dbReference type="EMBL" id="SCV74406.1"/>
    </source>
</evidence>
<dbReference type="STRING" id="269621.A0A238FTJ1"/>
<comment type="subcellular location">
    <subcellularLocation>
        <location evidence="8">Nucleus</location>
    </subcellularLocation>
</comment>
<feature type="compositionally biased region" description="Basic and acidic residues" evidence="9">
    <location>
        <begin position="404"/>
        <end position="413"/>
    </location>
</feature>
<dbReference type="OrthoDB" id="2538265at2759"/>
<comment type="similarity">
    <text evidence="8">Belongs to the SLX1 family.</text>
</comment>
<feature type="compositionally biased region" description="Basic and acidic residues" evidence="9">
    <location>
        <begin position="388"/>
        <end position="397"/>
    </location>
</feature>
<keyword evidence="1 8" id="KW-0540">Nuclease</keyword>
<organism evidence="11 12">
    <name type="scientific">Microbotryum intermedium</name>
    <dbReference type="NCBI Taxonomy" id="269621"/>
    <lineage>
        <taxon>Eukaryota</taxon>
        <taxon>Fungi</taxon>
        <taxon>Dikarya</taxon>
        <taxon>Basidiomycota</taxon>
        <taxon>Pucciniomycotina</taxon>
        <taxon>Microbotryomycetes</taxon>
        <taxon>Microbotryales</taxon>
        <taxon>Microbotryaceae</taxon>
        <taxon>Microbotryum</taxon>
    </lineage>
</organism>
<keyword evidence="12" id="KW-1185">Reference proteome</keyword>
<dbReference type="AlphaFoldDB" id="A0A238FTJ1"/>
<comment type="subunit">
    <text evidence="8">Forms a heterodimer with SLX4.</text>
</comment>
<evidence type="ECO:0000259" key="10">
    <source>
        <dbReference type="PROSITE" id="PS50164"/>
    </source>
</evidence>
<dbReference type="SUPFAM" id="SSF82771">
    <property type="entry name" value="GIY-YIG endonuclease"/>
    <property type="match status" value="1"/>
</dbReference>
<dbReference type="Pfam" id="PF21202">
    <property type="entry name" value="SLX1_C"/>
    <property type="match status" value="1"/>
</dbReference>
<evidence type="ECO:0000256" key="8">
    <source>
        <dbReference type="HAMAP-Rule" id="MF_03100"/>
    </source>
</evidence>
<keyword evidence="7 8" id="KW-0539">Nucleus</keyword>
<dbReference type="Gene3D" id="3.40.1440.10">
    <property type="entry name" value="GIY-YIG endonuclease"/>
    <property type="match status" value="1"/>
</dbReference>
<evidence type="ECO:0000256" key="1">
    <source>
        <dbReference type="ARBA" id="ARBA00022722"/>
    </source>
</evidence>
<feature type="compositionally biased region" description="Basic residues" evidence="9">
    <location>
        <begin position="414"/>
        <end position="424"/>
    </location>
</feature>
<feature type="region of interest" description="Disordered" evidence="9">
    <location>
        <begin position="388"/>
        <end position="492"/>
    </location>
</feature>
<feature type="compositionally biased region" description="Acidic residues" evidence="9">
    <location>
        <begin position="446"/>
        <end position="455"/>
    </location>
</feature>
<feature type="region of interest" description="Disordered" evidence="9">
    <location>
        <begin position="126"/>
        <end position="162"/>
    </location>
</feature>
<reference evidence="12" key="1">
    <citation type="submission" date="2016-09" db="EMBL/GenBank/DDBJ databases">
        <authorList>
            <person name="Jeantristanb JTB J.-T."/>
            <person name="Ricardo R."/>
        </authorList>
    </citation>
    <scope>NUCLEOTIDE SEQUENCE [LARGE SCALE GENOMIC DNA]</scope>
</reference>
<dbReference type="GO" id="GO:0008821">
    <property type="term" value="F:crossover junction DNA endonuclease activity"/>
    <property type="evidence" value="ECO:0007669"/>
    <property type="project" value="TreeGrafter"/>
</dbReference>
<evidence type="ECO:0000256" key="5">
    <source>
        <dbReference type="ARBA" id="ARBA00023172"/>
    </source>
</evidence>
<accession>A0A238FTJ1</accession>
<proteinExistence type="inferred from homology"/>
<dbReference type="PANTHER" id="PTHR20208">
    <property type="entry name" value="STRUCTURE-SPECIFIC ENDONUCLEASE SUBUNIT SLX1"/>
    <property type="match status" value="1"/>
</dbReference>
<keyword evidence="3 8" id="KW-0227">DNA damage</keyword>
<keyword evidence="4 8" id="KW-0378">Hydrolase</keyword>
<dbReference type="PROSITE" id="PS50164">
    <property type="entry name" value="GIY_YIG"/>
    <property type="match status" value="1"/>
</dbReference>
<evidence type="ECO:0000256" key="6">
    <source>
        <dbReference type="ARBA" id="ARBA00023204"/>
    </source>
</evidence>
<comment type="caution">
    <text evidence="8">Lacks conserved residue(s) required for the propagation of feature annotation.</text>
</comment>
<evidence type="ECO:0000256" key="4">
    <source>
        <dbReference type="ARBA" id="ARBA00022801"/>
    </source>
</evidence>
<evidence type="ECO:0000313" key="12">
    <source>
        <dbReference type="Proteomes" id="UP000198372"/>
    </source>
</evidence>
<evidence type="ECO:0000256" key="3">
    <source>
        <dbReference type="ARBA" id="ARBA00022763"/>
    </source>
</evidence>
<keyword evidence="6 8" id="KW-0234">DNA repair</keyword>
<gene>
    <name evidence="11" type="ORF">BQ2448_6838</name>
</gene>
<dbReference type="InterPro" id="IPR050381">
    <property type="entry name" value="SLX1_endonuclease"/>
</dbReference>
<dbReference type="Proteomes" id="UP000198372">
    <property type="component" value="Unassembled WGS sequence"/>
</dbReference>
<dbReference type="InterPro" id="IPR027520">
    <property type="entry name" value="Slx1"/>
</dbReference>
<dbReference type="InterPro" id="IPR048749">
    <property type="entry name" value="SLX1_C"/>
</dbReference>
<evidence type="ECO:0000256" key="9">
    <source>
        <dbReference type="SAM" id="MobiDB-lite"/>
    </source>
</evidence>
<comment type="cofactor">
    <cofactor evidence="8">
        <name>a divalent metal cation</name>
        <dbReference type="ChEBI" id="CHEBI:60240"/>
    </cofactor>
</comment>
<dbReference type="Gene3D" id="3.30.40.10">
    <property type="entry name" value="Zinc/RING finger domain, C3HC4 (zinc finger)"/>
    <property type="match status" value="1"/>
</dbReference>
<dbReference type="HAMAP" id="MF_03100">
    <property type="entry name" value="Endonuc_su_Slx1"/>
    <property type="match status" value="1"/>
</dbReference>
<evidence type="ECO:0000256" key="2">
    <source>
        <dbReference type="ARBA" id="ARBA00022759"/>
    </source>
</evidence>
<sequence length="550" mass="60949">MDAGRRVGTTSTALAHATAAAHRTSTVLNHTIPPFYACYLLRSLAQPNRTYIGSTPNPKRRLKQHNGLVKGGAFKTKRARPWTMSLLVHGFPSKLQALQFEWAWQNPHISRHLHAPPTTVAVPSIDVVDGEGGDENEGQKKKRKKRVNASTTAPSAPQFPKTALSNRGLTKVQVLMWMLTSRPWNAFDLGVVCFEPLSKAWWQRAKGLGAVIRTEAGMKKFELNEREEEKSPWGAERGDFLERVKLMEWFEGVHGERKGGGKFKSDDGSMIDSHWAKWIDRIGSASKNDCAICHQPVNVEDHLEFLMCTSDTATCTTNEPKSCSALYHLPCLAHQFTHSRKQEYSTLNRPEAEKLPLLPTKGTCPSCHSELHWSELVRGSYRRLEEVQGKREKVKRAEMRRRKKEEAAVEKGGKTKLGRGRGKKGKEMVVDEEGSASGSSERFDFESDSEEDEDALERSLAISVEADGEWDVGEGSSSGSGSVSGNEGGGEEVVVMKVKKGRGKGKVKESTKKAQVTQTKVTNVTEGLTTAPKKRGRPKKTAEIYVELSS</sequence>
<dbReference type="GO" id="GO:0033557">
    <property type="term" value="C:Slx1-Slx4 complex"/>
    <property type="evidence" value="ECO:0007669"/>
    <property type="project" value="UniProtKB-UniRule"/>
</dbReference>
<dbReference type="GO" id="GO:0000724">
    <property type="term" value="P:double-strand break repair via homologous recombination"/>
    <property type="evidence" value="ECO:0007669"/>
    <property type="project" value="TreeGrafter"/>
</dbReference>
<feature type="compositionally biased region" description="Low complexity" evidence="9">
    <location>
        <begin position="473"/>
        <end position="485"/>
    </location>
</feature>
<dbReference type="CDD" id="cd10455">
    <property type="entry name" value="GIY-YIG_SLX1"/>
    <property type="match status" value="1"/>
</dbReference>
<dbReference type="Pfam" id="PF01541">
    <property type="entry name" value="GIY-YIG"/>
    <property type="match status" value="1"/>
</dbReference>